<comment type="caution">
    <text evidence="6">The sequence shown here is derived from an EMBL/GenBank/DDBJ whole genome shotgun (WGS) entry which is preliminary data.</text>
</comment>
<reference evidence="7" key="1">
    <citation type="submission" date="2015-08" db="EMBL/GenBank/DDBJ databases">
        <title>Vibrio galatheae sp. nov., a novel member of the Vibrionaceae family isolated from the Solomon Islands.</title>
        <authorList>
            <person name="Giubergia S."/>
            <person name="Machado H."/>
            <person name="Mateiu R.V."/>
            <person name="Gram L."/>
        </authorList>
    </citation>
    <scope>NUCLEOTIDE SEQUENCE [LARGE SCALE GENOMIC DNA]</scope>
    <source>
        <strain evidence="7">DSM 19134</strain>
    </source>
</reference>
<keyword evidence="2" id="KW-0479">Metal-binding</keyword>
<dbReference type="InterPro" id="IPR006026">
    <property type="entry name" value="Peptidase_Metallo"/>
</dbReference>
<keyword evidence="1" id="KW-0645">Protease</keyword>
<protein>
    <recommendedName>
        <fullName evidence="5">Peptidase metallopeptidase domain-containing protein</fullName>
    </recommendedName>
</protein>
<keyword evidence="4" id="KW-0862">Zinc</keyword>
<dbReference type="OrthoDB" id="733404at2"/>
<dbReference type="GO" id="GO:0004222">
    <property type="term" value="F:metalloendopeptidase activity"/>
    <property type="evidence" value="ECO:0007669"/>
    <property type="project" value="InterPro"/>
</dbReference>
<gene>
    <name evidence="6" type="ORF">AKJ31_00320</name>
</gene>
<evidence type="ECO:0000256" key="1">
    <source>
        <dbReference type="ARBA" id="ARBA00022670"/>
    </source>
</evidence>
<proteinExistence type="predicted"/>
<name>A0A0M0I3G9_9VIBR</name>
<dbReference type="STRING" id="171383.AKJ31_00320"/>
<dbReference type="Gene3D" id="3.40.390.10">
    <property type="entry name" value="Collagenase (Catalytic Domain)"/>
    <property type="match status" value="1"/>
</dbReference>
<evidence type="ECO:0000256" key="2">
    <source>
        <dbReference type="ARBA" id="ARBA00022723"/>
    </source>
</evidence>
<dbReference type="RefSeq" id="WP_053407102.1">
    <property type="nucleotide sequence ID" value="NZ_DAIPHI010000053.1"/>
</dbReference>
<dbReference type="InterPro" id="IPR024079">
    <property type="entry name" value="MetalloPept_cat_dom_sf"/>
</dbReference>
<evidence type="ECO:0000313" key="7">
    <source>
        <dbReference type="Proteomes" id="UP000037530"/>
    </source>
</evidence>
<evidence type="ECO:0000256" key="4">
    <source>
        <dbReference type="ARBA" id="ARBA00022833"/>
    </source>
</evidence>
<dbReference type="GO" id="GO:0006508">
    <property type="term" value="P:proteolysis"/>
    <property type="evidence" value="ECO:0007669"/>
    <property type="project" value="UniProtKB-KW"/>
</dbReference>
<dbReference type="EMBL" id="LHPI01000001">
    <property type="protein sequence ID" value="KOO08849.1"/>
    <property type="molecule type" value="Genomic_DNA"/>
</dbReference>
<evidence type="ECO:0000259" key="5">
    <source>
        <dbReference type="SMART" id="SM00235"/>
    </source>
</evidence>
<dbReference type="InterPro" id="IPR001818">
    <property type="entry name" value="Pept_M10_metallopeptidase"/>
</dbReference>
<dbReference type="PANTHER" id="PTHR10127">
    <property type="entry name" value="DISCOIDIN, CUB, EGF, LAMININ , AND ZINC METALLOPROTEASE DOMAIN CONTAINING"/>
    <property type="match status" value="1"/>
</dbReference>
<dbReference type="PATRIC" id="fig|171383.3.peg.65"/>
<dbReference type="GO" id="GO:0008270">
    <property type="term" value="F:zinc ion binding"/>
    <property type="evidence" value="ECO:0007669"/>
    <property type="project" value="InterPro"/>
</dbReference>
<keyword evidence="3" id="KW-0378">Hydrolase</keyword>
<keyword evidence="7" id="KW-1185">Reference proteome</keyword>
<organism evidence="6 7">
    <name type="scientific">Vibrio hepatarius</name>
    <dbReference type="NCBI Taxonomy" id="171383"/>
    <lineage>
        <taxon>Bacteria</taxon>
        <taxon>Pseudomonadati</taxon>
        <taxon>Pseudomonadota</taxon>
        <taxon>Gammaproteobacteria</taxon>
        <taxon>Vibrionales</taxon>
        <taxon>Vibrionaceae</taxon>
        <taxon>Vibrio</taxon>
        <taxon>Vibrio oreintalis group</taxon>
    </lineage>
</organism>
<evidence type="ECO:0000313" key="6">
    <source>
        <dbReference type="EMBL" id="KOO08849.1"/>
    </source>
</evidence>
<dbReference type="SUPFAM" id="SSF55486">
    <property type="entry name" value="Metalloproteases ('zincins'), catalytic domain"/>
    <property type="match status" value="1"/>
</dbReference>
<dbReference type="GO" id="GO:0031012">
    <property type="term" value="C:extracellular matrix"/>
    <property type="evidence" value="ECO:0007669"/>
    <property type="project" value="InterPro"/>
</dbReference>
<sequence>MAREKKHTHTEDDQARCCTIPEVQVRSLAHISDGHRQRLIAKLDRMWVNGTQLTYYFFKQPANWRGGSEQEQAVRDAFATWKNCGIGLQFREVQNPEEAMIRIGFDQNDGSWSYVGRDCIDHAKNPQERTTNYGWDLTTEYGRDTALHELGHVLGFPHEHQNPRAGIVWNEEKVYESLGGPPNNWSREQTHWNIIRKIAPNTVDGSAWDKDSIMHYRFAAGLIESPAEYQTKPLIPASGLSPVDIQTVQALYPALEETVAELREFESQRFSIAAGEQVDFIINPSMTRKYTLQTFGNMDTVMVLFELRDGVEEYIEGDDDSGHDYNAKIEVHLHRGRQYIVRTRLYYAAMRGMSSIMVY</sequence>
<dbReference type="Proteomes" id="UP000037530">
    <property type="component" value="Unassembled WGS sequence"/>
</dbReference>
<dbReference type="SMART" id="SM00235">
    <property type="entry name" value="ZnMc"/>
    <property type="match status" value="1"/>
</dbReference>
<dbReference type="PANTHER" id="PTHR10127:SF850">
    <property type="entry name" value="METALLOENDOPEPTIDASE"/>
    <property type="match status" value="1"/>
</dbReference>
<feature type="domain" description="Peptidase metallopeptidase" evidence="5">
    <location>
        <begin position="43"/>
        <end position="181"/>
    </location>
</feature>
<evidence type="ECO:0000256" key="3">
    <source>
        <dbReference type="ARBA" id="ARBA00022801"/>
    </source>
</evidence>
<dbReference type="Pfam" id="PF00413">
    <property type="entry name" value="Peptidase_M10"/>
    <property type="match status" value="1"/>
</dbReference>
<accession>A0A0M0I3G9</accession>
<dbReference type="AlphaFoldDB" id="A0A0M0I3G9"/>